<dbReference type="KEGG" id="pmak:PMPD1_2844"/>
<dbReference type="InterPro" id="IPR051923">
    <property type="entry name" value="Glycosyl_Hydrolase_39"/>
</dbReference>
<evidence type="ECO:0000313" key="2">
    <source>
        <dbReference type="EMBL" id="QKJ87781.1"/>
    </source>
</evidence>
<proteinExistence type="predicted"/>
<keyword evidence="3" id="KW-1185">Reference proteome</keyword>
<dbReference type="AlphaFoldDB" id="A0A6M8UFU4"/>
<dbReference type="InterPro" id="IPR017853">
    <property type="entry name" value="GH"/>
</dbReference>
<evidence type="ECO:0000313" key="3">
    <source>
        <dbReference type="Proteomes" id="UP000505325"/>
    </source>
</evidence>
<dbReference type="PANTHER" id="PTHR12631:SF10">
    <property type="entry name" value="BETA-XYLOSIDASE-LIKE PROTEIN-RELATED"/>
    <property type="match status" value="1"/>
</dbReference>
<organism evidence="2 3">
    <name type="scientific">Paramixta manurensis</name>
    <dbReference type="NCBI Taxonomy" id="2740817"/>
    <lineage>
        <taxon>Bacteria</taxon>
        <taxon>Pseudomonadati</taxon>
        <taxon>Pseudomonadota</taxon>
        <taxon>Gammaproteobacteria</taxon>
        <taxon>Enterobacterales</taxon>
        <taxon>Erwiniaceae</taxon>
        <taxon>Paramixta</taxon>
    </lineage>
</organism>
<dbReference type="PANTHER" id="PTHR12631">
    <property type="entry name" value="ALPHA-L-IDURONIDASE"/>
    <property type="match status" value="1"/>
</dbReference>
<gene>
    <name evidence="2" type="ORF">PMPD1_2844</name>
</gene>
<protein>
    <submittedName>
        <fullName evidence="2">Uncharacterized protein</fullName>
    </submittedName>
</protein>
<dbReference type="RefSeq" id="WP_173634699.1">
    <property type="nucleotide sequence ID" value="NZ_CP054212.1"/>
</dbReference>
<dbReference type="Proteomes" id="UP000505325">
    <property type="component" value="Chromosome"/>
</dbReference>
<accession>A0A6M8UFU4</accession>
<evidence type="ECO:0000256" key="1">
    <source>
        <dbReference type="SAM" id="SignalP"/>
    </source>
</evidence>
<dbReference type="GO" id="GO:0004553">
    <property type="term" value="F:hydrolase activity, hydrolyzing O-glycosyl compounds"/>
    <property type="evidence" value="ECO:0007669"/>
    <property type="project" value="TreeGrafter"/>
</dbReference>
<reference evidence="2 3" key="1">
    <citation type="submission" date="2020-06" db="EMBL/GenBank/DDBJ databases">
        <title>Genome sequence of Paramixta manurensis strain PD-1.</title>
        <authorList>
            <person name="Lee C.W."/>
            <person name="Kim J."/>
        </authorList>
    </citation>
    <scope>NUCLEOTIDE SEQUENCE [LARGE SCALE GENOMIC DNA]</scope>
    <source>
        <strain evidence="2 3">PD-1</strain>
    </source>
</reference>
<dbReference type="Gene3D" id="3.20.20.80">
    <property type="entry name" value="Glycosidases"/>
    <property type="match status" value="1"/>
</dbReference>
<feature type="signal peptide" evidence="1">
    <location>
        <begin position="1"/>
        <end position="24"/>
    </location>
</feature>
<keyword evidence="1" id="KW-0732">Signal</keyword>
<name>A0A6M8UFU4_9GAMM</name>
<dbReference type="EMBL" id="CP054212">
    <property type="protein sequence ID" value="QKJ87781.1"/>
    <property type="molecule type" value="Genomic_DNA"/>
</dbReference>
<sequence>MQFMPVRKSCALAVLLFASFHAAAQDVYFKDLFGTNYLPPGKDTAKELGISWVRENFSWAQVEKVKGTYNWAPIDKKVQQAHAQGVEVLPLLAYTPAWNRATPRTAGSAPKDYQAWVNFVQAAVARYSAAPYNLKYFQIWNEPTRKASYWLGSDQDFIDKIYLPAAKIIRQHHGKVVFGGWPASNSLNEFAKTIEYHNAIDYTDVLDFHYGSVHPYQWLYKRYVENNKVQGIWQTELGYTNKPESVALAYSFILDFALSHQWDDPMKYKAFWFPAWQGNKKPYRSMTISSTAASVALTDNGKQLKQLNSFYGDGPLKLASLTTAPPSNGDAYTKNFAINVGDKRQVITSTYKPAQKQSTYHYALKTLKPNPTATLWFADGSHQQVPVSMKDGAAQISVDSKLLVKGCQQCERSLFYIVLS</sequence>
<dbReference type="SUPFAM" id="SSF51445">
    <property type="entry name" value="(Trans)glycosidases"/>
    <property type="match status" value="1"/>
</dbReference>
<feature type="chain" id="PRO_5026819567" evidence="1">
    <location>
        <begin position="25"/>
        <end position="420"/>
    </location>
</feature>